<protein>
    <recommendedName>
        <fullName evidence="2">F-box domain-containing protein</fullName>
    </recommendedName>
</protein>
<evidence type="ECO:0000259" key="2">
    <source>
        <dbReference type="PROSITE" id="PS50181"/>
    </source>
</evidence>
<dbReference type="Pfam" id="PF12937">
    <property type="entry name" value="F-box-like"/>
    <property type="match status" value="1"/>
</dbReference>
<dbReference type="Gene3D" id="1.20.1280.50">
    <property type="match status" value="1"/>
</dbReference>
<dbReference type="InterPro" id="IPR036047">
    <property type="entry name" value="F-box-like_dom_sf"/>
</dbReference>
<keyword evidence="4" id="KW-1185">Reference proteome</keyword>
<evidence type="ECO:0000256" key="1">
    <source>
        <dbReference type="SAM" id="SignalP"/>
    </source>
</evidence>
<dbReference type="PROSITE" id="PS50181">
    <property type="entry name" value="FBOX"/>
    <property type="match status" value="1"/>
</dbReference>
<comment type="caution">
    <text evidence="3">The sequence shown here is derived from an EMBL/GenBank/DDBJ whole genome shotgun (WGS) entry which is preliminary data.</text>
</comment>
<reference evidence="3 4" key="1">
    <citation type="journal article" date="2024" name="Plant J.">
        <title>Genome sequences and population genomics reveal climatic adaptation and genomic divergence between two closely related sweetgum species.</title>
        <authorList>
            <person name="Xu W.Q."/>
            <person name="Ren C.Q."/>
            <person name="Zhang X.Y."/>
            <person name="Comes H.P."/>
            <person name="Liu X.H."/>
            <person name="Li Y.G."/>
            <person name="Kettle C.J."/>
            <person name="Jalonen R."/>
            <person name="Gaisberger H."/>
            <person name="Ma Y.Z."/>
            <person name="Qiu Y.X."/>
        </authorList>
    </citation>
    <scope>NUCLEOTIDE SEQUENCE [LARGE SCALE GENOMIC DNA]</scope>
    <source>
        <strain evidence="3">Hangzhou</strain>
    </source>
</reference>
<proteinExistence type="predicted"/>
<organism evidence="3 4">
    <name type="scientific">Liquidambar formosana</name>
    <name type="common">Formosan gum</name>
    <dbReference type="NCBI Taxonomy" id="63359"/>
    <lineage>
        <taxon>Eukaryota</taxon>
        <taxon>Viridiplantae</taxon>
        <taxon>Streptophyta</taxon>
        <taxon>Embryophyta</taxon>
        <taxon>Tracheophyta</taxon>
        <taxon>Spermatophyta</taxon>
        <taxon>Magnoliopsida</taxon>
        <taxon>eudicotyledons</taxon>
        <taxon>Gunneridae</taxon>
        <taxon>Pentapetalae</taxon>
        <taxon>Saxifragales</taxon>
        <taxon>Altingiaceae</taxon>
        <taxon>Liquidambar</taxon>
    </lineage>
</organism>
<sequence>MIFFLISCFSFILLSKSMSLKPFPLWKRGMRLLPPCFLGELSGFLVSWLHKSRRAISLSQVPLIMPLKKMSLTSNAENVAEESEISLLDLPELTLECILERLSPAGLCSVGEVCSSLRDRCRSDHLWEKHMKQKWGRVIGDAVYREWQWYIASRKRPNLLDRSKQQGLFESLFSIWSLSWFRPKMESTSKPVEFFAS</sequence>
<dbReference type="PANTHER" id="PTHR31482">
    <property type="entry name" value="ESTS AU081301(E20138)"/>
    <property type="match status" value="1"/>
</dbReference>
<feature type="signal peptide" evidence="1">
    <location>
        <begin position="1"/>
        <end position="19"/>
    </location>
</feature>
<evidence type="ECO:0000313" key="3">
    <source>
        <dbReference type="EMBL" id="KAK9290494.1"/>
    </source>
</evidence>
<feature type="domain" description="F-box" evidence="2">
    <location>
        <begin position="84"/>
        <end position="130"/>
    </location>
</feature>
<evidence type="ECO:0000313" key="4">
    <source>
        <dbReference type="Proteomes" id="UP001415857"/>
    </source>
</evidence>
<keyword evidence="1" id="KW-0732">Signal</keyword>
<dbReference type="EMBL" id="JBBPBK010000002">
    <property type="protein sequence ID" value="KAK9290494.1"/>
    <property type="molecule type" value="Genomic_DNA"/>
</dbReference>
<dbReference type="AlphaFoldDB" id="A0AAP0SB37"/>
<dbReference type="SUPFAM" id="SSF81383">
    <property type="entry name" value="F-box domain"/>
    <property type="match status" value="1"/>
</dbReference>
<dbReference type="PANTHER" id="PTHR31482:SF18">
    <property type="entry name" value="ESTS AU081301(E20138)"/>
    <property type="match status" value="1"/>
</dbReference>
<feature type="chain" id="PRO_5042928746" description="F-box domain-containing protein" evidence="1">
    <location>
        <begin position="20"/>
        <end position="197"/>
    </location>
</feature>
<accession>A0AAP0SB37</accession>
<dbReference type="Proteomes" id="UP001415857">
    <property type="component" value="Unassembled WGS sequence"/>
</dbReference>
<name>A0AAP0SB37_LIQFO</name>
<dbReference type="InterPro" id="IPR001810">
    <property type="entry name" value="F-box_dom"/>
</dbReference>
<dbReference type="SMART" id="SM00256">
    <property type="entry name" value="FBOX"/>
    <property type="match status" value="1"/>
</dbReference>
<gene>
    <name evidence="3" type="ORF">L1049_008664</name>
</gene>